<dbReference type="Proteomes" id="UP000637578">
    <property type="component" value="Unassembled WGS sequence"/>
</dbReference>
<keyword evidence="2" id="KW-1185">Reference proteome</keyword>
<gene>
    <name evidence="1" type="ORF">GCM10012275_55160</name>
</gene>
<sequence length="164" mass="17262">MVKHRLPILTTAAVAGLLVALTGCQPRTGTEAAPDRAGWVVAGTPGEQVGARHWRSGAASGDSVLCVRAGAPVDRHGLHDPADQRRVVTTDGALFTAGQPCPPGREDTRLSPELEREARGALQDPRPPVWQRVCQGGPHDGSEIAYYDAAPTDMAAMERLCPTG</sequence>
<dbReference type="EMBL" id="BMMK01000039">
    <property type="protein sequence ID" value="GGM77431.1"/>
    <property type="molecule type" value="Genomic_DNA"/>
</dbReference>
<proteinExistence type="predicted"/>
<evidence type="ECO:0000313" key="2">
    <source>
        <dbReference type="Proteomes" id="UP000637578"/>
    </source>
</evidence>
<reference evidence="1" key="1">
    <citation type="journal article" date="2014" name="Int. J. Syst. Evol. Microbiol.">
        <title>Complete genome sequence of Corynebacterium casei LMG S-19264T (=DSM 44701T), isolated from a smear-ripened cheese.</title>
        <authorList>
            <consortium name="US DOE Joint Genome Institute (JGI-PGF)"/>
            <person name="Walter F."/>
            <person name="Albersmeier A."/>
            <person name="Kalinowski J."/>
            <person name="Ruckert C."/>
        </authorList>
    </citation>
    <scope>NUCLEOTIDE SEQUENCE</scope>
    <source>
        <strain evidence="1">CGMCC 4.5737</strain>
    </source>
</reference>
<reference evidence="1" key="2">
    <citation type="submission" date="2020-09" db="EMBL/GenBank/DDBJ databases">
        <authorList>
            <person name="Sun Q."/>
            <person name="Zhou Y."/>
        </authorList>
    </citation>
    <scope>NUCLEOTIDE SEQUENCE</scope>
    <source>
        <strain evidence="1">CGMCC 4.5737</strain>
    </source>
</reference>
<name>A0A8J3FYN9_9PSEU</name>
<evidence type="ECO:0000313" key="1">
    <source>
        <dbReference type="EMBL" id="GGM77431.1"/>
    </source>
</evidence>
<organism evidence="1 2">
    <name type="scientific">Longimycelium tulufanense</name>
    <dbReference type="NCBI Taxonomy" id="907463"/>
    <lineage>
        <taxon>Bacteria</taxon>
        <taxon>Bacillati</taxon>
        <taxon>Actinomycetota</taxon>
        <taxon>Actinomycetes</taxon>
        <taxon>Pseudonocardiales</taxon>
        <taxon>Pseudonocardiaceae</taxon>
        <taxon>Longimycelium</taxon>
    </lineage>
</organism>
<dbReference type="PROSITE" id="PS51257">
    <property type="entry name" value="PROKAR_LIPOPROTEIN"/>
    <property type="match status" value="1"/>
</dbReference>
<accession>A0A8J3FYN9</accession>
<dbReference type="AlphaFoldDB" id="A0A8J3FYN9"/>
<protein>
    <submittedName>
        <fullName evidence="1">Uncharacterized protein</fullName>
    </submittedName>
</protein>
<comment type="caution">
    <text evidence="1">The sequence shown here is derived from an EMBL/GenBank/DDBJ whole genome shotgun (WGS) entry which is preliminary data.</text>
</comment>